<reference evidence="12 14" key="1">
    <citation type="submission" date="2013-02" db="EMBL/GenBank/DDBJ databases">
        <title>The Genome Sequence of Enterococcus malodoratus ATCC_43197.</title>
        <authorList>
            <consortium name="The Broad Institute Genome Sequencing Platform"/>
            <consortium name="The Broad Institute Genome Sequencing Center for Infectious Disease"/>
            <person name="Earl A.M."/>
            <person name="Gilmore M.S."/>
            <person name="Lebreton F."/>
            <person name="Walker B."/>
            <person name="Young S.K."/>
            <person name="Zeng Q."/>
            <person name="Gargeya S."/>
            <person name="Fitzgerald M."/>
            <person name="Haas B."/>
            <person name="Abouelleil A."/>
            <person name="Alvarado L."/>
            <person name="Arachchi H.M."/>
            <person name="Berlin A.M."/>
            <person name="Chapman S.B."/>
            <person name="Dewar J."/>
            <person name="Goldberg J."/>
            <person name="Griggs A."/>
            <person name="Gujja S."/>
            <person name="Hansen M."/>
            <person name="Howarth C."/>
            <person name="Imamovic A."/>
            <person name="Larimer J."/>
            <person name="McCowan C."/>
            <person name="Murphy C."/>
            <person name="Neiman D."/>
            <person name="Pearson M."/>
            <person name="Priest M."/>
            <person name="Roberts A."/>
            <person name="Saif S."/>
            <person name="Shea T."/>
            <person name="Sisk P."/>
            <person name="Sykes S."/>
            <person name="Wortman J."/>
            <person name="Nusbaum C."/>
            <person name="Birren B."/>
        </authorList>
    </citation>
    <scope>NUCLEOTIDE SEQUENCE [LARGE SCALE GENOMIC DNA]</scope>
    <source>
        <strain evidence="12 14">ATCC 43197</strain>
    </source>
</reference>
<feature type="domain" description="Methylguanine DNA methyltransferase ribonuclease-like" evidence="11">
    <location>
        <begin position="3"/>
        <end position="75"/>
    </location>
</feature>
<evidence type="ECO:0000313" key="14">
    <source>
        <dbReference type="Proteomes" id="UP000013783"/>
    </source>
</evidence>
<keyword evidence="5 9" id="KW-0808">Transferase</keyword>
<evidence type="ECO:0000256" key="1">
    <source>
        <dbReference type="ARBA" id="ARBA00001286"/>
    </source>
</evidence>
<keyword evidence="7 9" id="KW-0234">DNA repair</keyword>
<dbReference type="GO" id="GO:0032259">
    <property type="term" value="P:methylation"/>
    <property type="evidence" value="ECO:0007669"/>
    <property type="project" value="UniProtKB-KW"/>
</dbReference>
<dbReference type="RefSeq" id="WP_010742481.1">
    <property type="nucleotide sequence ID" value="NZ_KB946251.1"/>
</dbReference>
<dbReference type="eggNOG" id="COG0350">
    <property type="taxonomic scope" value="Bacteria"/>
</dbReference>
<dbReference type="PROSITE" id="PS00374">
    <property type="entry name" value="MGMT"/>
    <property type="match status" value="1"/>
</dbReference>
<dbReference type="FunFam" id="1.10.10.10:FF:000214">
    <property type="entry name" value="Methylated-DNA--protein-cysteine methyltransferase"/>
    <property type="match status" value="1"/>
</dbReference>
<dbReference type="InterPro" id="IPR036631">
    <property type="entry name" value="MGMT_N_sf"/>
</dbReference>
<evidence type="ECO:0000259" key="11">
    <source>
        <dbReference type="Pfam" id="PF02870"/>
    </source>
</evidence>
<dbReference type="InterPro" id="IPR036217">
    <property type="entry name" value="MethylDNA_cys_MeTrfase_DNAb"/>
</dbReference>
<dbReference type="AlphaFoldDB" id="R2QMG5"/>
<dbReference type="STRING" id="71451.RV07_GL002713"/>
<evidence type="ECO:0000313" key="15">
    <source>
        <dbReference type="Proteomes" id="UP000014148"/>
    </source>
</evidence>
<evidence type="ECO:0000256" key="9">
    <source>
        <dbReference type="HAMAP-Rule" id="MF_00772"/>
    </source>
</evidence>
<evidence type="ECO:0000313" key="12">
    <source>
        <dbReference type="EMBL" id="EOH72820.1"/>
    </source>
</evidence>
<reference evidence="13 15" key="2">
    <citation type="submission" date="2013-03" db="EMBL/GenBank/DDBJ databases">
        <title>The Genome Sequence of Enterococcus malodoratus ATCC_43197 (PacBio/Illumina hybrid assembly).</title>
        <authorList>
            <consortium name="The Broad Institute Genomics Platform"/>
            <consortium name="The Broad Institute Genome Sequencing Center for Infectious Disease"/>
            <person name="Earl A."/>
            <person name="Russ C."/>
            <person name="Gilmore M."/>
            <person name="Surin D."/>
            <person name="Walker B."/>
            <person name="Young S."/>
            <person name="Zeng Q."/>
            <person name="Gargeya S."/>
            <person name="Fitzgerald M."/>
            <person name="Haas B."/>
            <person name="Abouelleil A."/>
            <person name="Allen A.W."/>
            <person name="Alvarado L."/>
            <person name="Arachchi H.M."/>
            <person name="Berlin A.M."/>
            <person name="Chapman S.B."/>
            <person name="Gainer-Dewar J."/>
            <person name="Goldberg J."/>
            <person name="Griggs A."/>
            <person name="Gujja S."/>
            <person name="Hansen M."/>
            <person name="Howarth C."/>
            <person name="Imamovic A."/>
            <person name="Ireland A."/>
            <person name="Larimer J."/>
            <person name="McCowan C."/>
            <person name="Murphy C."/>
            <person name="Pearson M."/>
            <person name="Poon T.W."/>
            <person name="Priest M."/>
            <person name="Roberts A."/>
            <person name="Saif S."/>
            <person name="Shea T."/>
            <person name="Sisk P."/>
            <person name="Sykes S."/>
            <person name="Wortman J."/>
            <person name="Nusbaum C."/>
            <person name="Birren B."/>
        </authorList>
    </citation>
    <scope>NUCLEOTIDE SEQUENCE [LARGE SCALE GENOMIC DNA]</scope>
    <source>
        <strain evidence="13 15">ATCC 43197</strain>
    </source>
</reference>
<dbReference type="InterPro" id="IPR036388">
    <property type="entry name" value="WH-like_DNA-bd_sf"/>
</dbReference>
<dbReference type="PANTHER" id="PTHR10815:SF5">
    <property type="entry name" value="METHYLATED-DNA--PROTEIN-CYSTEINE METHYLTRANSFERASE"/>
    <property type="match status" value="1"/>
</dbReference>
<dbReference type="EMBL" id="AJAK01000028">
    <property type="protein sequence ID" value="EOH72820.1"/>
    <property type="molecule type" value="Genomic_DNA"/>
</dbReference>
<comment type="catalytic activity">
    <reaction evidence="8 9">
        <text>a 6-O-methyl-2'-deoxyguanosine in DNA + L-cysteinyl-[protein] = S-methyl-L-cysteinyl-[protein] + a 2'-deoxyguanosine in DNA</text>
        <dbReference type="Rhea" id="RHEA:24000"/>
        <dbReference type="Rhea" id="RHEA-COMP:10131"/>
        <dbReference type="Rhea" id="RHEA-COMP:10132"/>
        <dbReference type="Rhea" id="RHEA-COMP:11367"/>
        <dbReference type="Rhea" id="RHEA-COMP:11368"/>
        <dbReference type="ChEBI" id="CHEBI:29950"/>
        <dbReference type="ChEBI" id="CHEBI:82612"/>
        <dbReference type="ChEBI" id="CHEBI:85445"/>
        <dbReference type="ChEBI" id="CHEBI:85448"/>
        <dbReference type="EC" id="2.1.1.63"/>
    </reaction>
</comment>
<comment type="function">
    <text evidence="9">Involved in the cellular defense against the biological effects of O6-methylguanine (O6-MeG) and O4-methylthymine (O4-MeT) in DNA. Repairs the methylated nucleobase in DNA by stoichiometrically transferring the methyl group to a cysteine residue in the enzyme. This is a suicide reaction: the enzyme is irreversibly inactivated.</text>
</comment>
<dbReference type="PATRIC" id="fig|1158601.3.peg.3675"/>
<dbReference type="CDD" id="cd06445">
    <property type="entry name" value="ATase"/>
    <property type="match status" value="1"/>
</dbReference>
<dbReference type="SUPFAM" id="SSF53155">
    <property type="entry name" value="Methylated DNA-protein cysteine methyltransferase domain"/>
    <property type="match status" value="1"/>
</dbReference>
<comment type="caution">
    <text evidence="12">The sequence shown here is derived from an EMBL/GenBank/DDBJ whole genome shotgun (WGS) entry which is preliminary data.</text>
</comment>
<dbReference type="GO" id="GO:0005737">
    <property type="term" value="C:cytoplasm"/>
    <property type="evidence" value="ECO:0007669"/>
    <property type="project" value="UniProtKB-SubCell"/>
</dbReference>
<keyword evidence="4 9" id="KW-0489">Methyltransferase</keyword>
<accession>R2QMG5</accession>
<protein>
    <recommendedName>
        <fullName evidence="9">Methylated-DNA--protein-cysteine methyltransferase</fullName>
        <ecNumber evidence="9">2.1.1.63</ecNumber>
    </recommendedName>
    <alternativeName>
        <fullName evidence="9">6-O-methylguanine-DNA methyltransferase</fullName>
        <shortName evidence="9">MGMT</shortName>
    </alternativeName>
    <alternativeName>
        <fullName evidence="9">O-6-methylguanine-DNA-alkyltransferase</fullName>
    </alternativeName>
</protein>
<name>R2QMG5_9ENTE</name>
<dbReference type="NCBIfam" id="TIGR00589">
    <property type="entry name" value="ogt"/>
    <property type="match status" value="1"/>
</dbReference>
<dbReference type="Gene3D" id="1.10.10.10">
    <property type="entry name" value="Winged helix-like DNA-binding domain superfamily/Winged helix DNA-binding domain"/>
    <property type="match status" value="1"/>
</dbReference>
<feature type="active site" description="Nucleophile; methyl group acceptor" evidence="9">
    <location>
        <position position="136"/>
    </location>
</feature>
<dbReference type="InterPro" id="IPR008332">
    <property type="entry name" value="MethylG_MeTrfase_N"/>
</dbReference>
<evidence type="ECO:0000256" key="4">
    <source>
        <dbReference type="ARBA" id="ARBA00022603"/>
    </source>
</evidence>
<evidence type="ECO:0000256" key="6">
    <source>
        <dbReference type="ARBA" id="ARBA00022763"/>
    </source>
</evidence>
<keyword evidence="3 9" id="KW-0963">Cytoplasm</keyword>
<dbReference type="InterPro" id="IPR001497">
    <property type="entry name" value="MethylDNA_cys_MeTrfase_AS"/>
</dbReference>
<gene>
    <name evidence="13" type="ORF">I585_02889</name>
    <name evidence="12" type="ORF">UAI_03704</name>
</gene>
<dbReference type="SUPFAM" id="SSF46767">
    <property type="entry name" value="Methylated DNA-protein cysteine methyltransferase, C-terminal domain"/>
    <property type="match status" value="1"/>
</dbReference>
<feature type="domain" description="Methylated-DNA-[protein]-cysteine S-methyltransferase DNA binding" evidence="10">
    <location>
        <begin position="80"/>
        <end position="165"/>
    </location>
</feature>
<evidence type="ECO:0000256" key="7">
    <source>
        <dbReference type="ARBA" id="ARBA00023204"/>
    </source>
</evidence>
<dbReference type="Pfam" id="PF02870">
    <property type="entry name" value="Methyltransf_1N"/>
    <property type="match status" value="1"/>
</dbReference>
<evidence type="ECO:0000256" key="5">
    <source>
        <dbReference type="ARBA" id="ARBA00022679"/>
    </source>
</evidence>
<keyword evidence="6 9" id="KW-0227">DNA damage</keyword>
<dbReference type="InterPro" id="IPR014048">
    <property type="entry name" value="MethylDNA_cys_MeTrfase_DNA-bd"/>
</dbReference>
<sequence>MYYHSNYSSPIGQITLAGTDDKLIGLWMKDQKYFGDTLPENSVENNHLALFDKTKKWLDKYFAGNNPEISELPLHPIGNEFRQTVWSVLRQIPYGETITYKQIAQKTAEILEKDSMSCQAVGGAVGHNPISVIIPCHRVVGTNGSLTGFSGGINKKIKLLELEGVDTAQFKVPIKGTAL</sequence>
<organism evidence="12 14">
    <name type="scientific">Enterococcus malodoratus ATCC 43197</name>
    <dbReference type="NCBI Taxonomy" id="1158601"/>
    <lineage>
        <taxon>Bacteria</taxon>
        <taxon>Bacillati</taxon>
        <taxon>Bacillota</taxon>
        <taxon>Bacilli</taxon>
        <taxon>Lactobacillales</taxon>
        <taxon>Enterococcaceae</taxon>
        <taxon>Enterococcus</taxon>
    </lineage>
</organism>
<dbReference type="Proteomes" id="UP000013783">
    <property type="component" value="Unassembled WGS sequence"/>
</dbReference>
<evidence type="ECO:0000259" key="10">
    <source>
        <dbReference type="Pfam" id="PF01035"/>
    </source>
</evidence>
<evidence type="ECO:0000256" key="8">
    <source>
        <dbReference type="ARBA" id="ARBA00049348"/>
    </source>
</evidence>
<dbReference type="PANTHER" id="PTHR10815">
    <property type="entry name" value="METHYLATED-DNA--PROTEIN-CYSTEINE METHYLTRANSFERASE"/>
    <property type="match status" value="1"/>
</dbReference>
<dbReference type="Pfam" id="PF01035">
    <property type="entry name" value="DNA_binding_1"/>
    <property type="match status" value="1"/>
</dbReference>
<dbReference type="HAMAP" id="MF_00772">
    <property type="entry name" value="OGT"/>
    <property type="match status" value="1"/>
</dbReference>
<dbReference type="InterPro" id="IPR023546">
    <property type="entry name" value="MGMT"/>
</dbReference>
<dbReference type="OrthoDB" id="9802228at2"/>
<comment type="subcellular location">
    <subcellularLocation>
        <location evidence="9">Cytoplasm</location>
    </subcellularLocation>
</comment>
<dbReference type="EC" id="2.1.1.63" evidence="9"/>
<dbReference type="Gene3D" id="3.30.160.70">
    <property type="entry name" value="Methylated DNA-protein cysteine methyltransferase domain"/>
    <property type="match status" value="1"/>
</dbReference>
<evidence type="ECO:0000256" key="3">
    <source>
        <dbReference type="ARBA" id="ARBA00022490"/>
    </source>
</evidence>
<proteinExistence type="inferred from homology"/>
<comment type="miscellaneous">
    <text evidence="9">This enzyme catalyzes only one turnover and therefore is not strictly catalytic. According to one definition, an enzyme is a biocatalyst that acts repeatedly and over many reaction cycles.</text>
</comment>
<dbReference type="Proteomes" id="UP000014148">
    <property type="component" value="Unassembled WGS sequence"/>
</dbReference>
<comment type="similarity">
    <text evidence="2 9">Belongs to the MGMT family.</text>
</comment>
<evidence type="ECO:0000256" key="2">
    <source>
        <dbReference type="ARBA" id="ARBA00008711"/>
    </source>
</evidence>
<evidence type="ECO:0000313" key="13">
    <source>
        <dbReference type="EMBL" id="EOT67368.1"/>
    </source>
</evidence>
<comment type="catalytic activity">
    <reaction evidence="1 9">
        <text>a 4-O-methyl-thymidine in DNA + L-cysteinyl-[protein] = a thymidine in DNA + S-methyl-L-cysteinyl-[protein]</text>
        <dbReference type="Rhea" id="RHEA:53428"/>
        <dbReference type="Rhea" id="RHEA-COMP:10131"/>
        <dbReference type="Rhea" id="RHEA-COMP:10132"/>
        <dbReference type="Rhea" id="RHEA-COMP:13555"/>
        <dbReference type="Rhea" id="RHEA-COMP:13556"/>
        <dbReference type="ChEBI" id="CHEBI:29950"/>
        <dbReference type="ChEBI" id="CHEBI:82612"/>
        <dbReference type="ChEBI" id="CHEBI:137386"/>
        <dbReference type="ChEBI" id="CHEBI:137387"/>
        <dbReference type="EC" id="2.1.1.63"/>
    </reaction>
</comment>
<dbReference type="GO" id="GO:0003908">
    <property type="term" value="F:methylated-DNA-[protein]-cysteine S-methyltransferase activity"/>
    <property type="evidence" value="ECO:0007669"/>
    <property type="project" value="UniProtKB-UniRule"/>
</dbReference>
<dbReference type="GO" id="GO:0006307">
    <property type="term" value="P:DNA alkylation repair"/>
    <property type="evidence" value="ECO:0007669"/>
    <property type="project" value="UniProtKB-UniRule"/>
</dbReference>
<dbReference type="EMBL" id="ASWA01000003">
    <property type="protein sequence ID" value="EOT67368.1"/>
    <property type="molecule type" value="Genomic_DNA"/>
</dbReference>
<keyword evidence="15" id="KW-1185">Reference proteome</keyword>